<dbReference type="AlphaFoldDB" id="A0A2K4ZCM5"/>
<dbReference type="SUPFAM" id="SSF88659">
    <property type="entry name" value="Sigma3 and sigma4 domains of RNA polymerase sigma factors"/>
    <property type="match status" value="1"/>
</dbReference>
<dbReference type="InterPro" id="IPR036388">
    <property type="entry name" value="WH-like_DNA-bd_sf"/>
</dbReference>
<dbReference type="GO" id="GO:0003677">
    <property type="term" value="F:DNA binding"/>
    <property type="evidence" value="ECO:0007669"/>
    <property type="project" value="UniProtKB-KW"/>
</dbReference>
<evidence type="ECO:0000256" key="5">
    <source>
        <dbReference type="ARBA" id="ARBA00023163"/>
    </source>
</evidence>
<keyword evidence="4" id="KW-0238">DNA-binding</keyword>
<dbReference type="PANTHER" id="PTHR43133">
    <property type="entry name" value="RNA POLYMERASE ECF-TYPE SIGMA FACTO"/>
    <property type="match status" value="1"/>
</dbReference>
<dbReference type="OrthoDB" id="9808901at2"/>
<proteinExistence type="inferred from homology"/>
<dbReference type="InterPro" id="IPR013324">
    <property type="entry name" value="RNA_pol_sigma_r3/r4-like"/>
</dbReference>
<evidence type="ECO:0000313" key="8">
    <source>
        <dbReference type="Proteomes" id="UP000236311"/>
    </source>
</evidence>
<comment type="similarity">
    <text evidence="1">Belongs to the sigma-70 factor family. ECF subfamily.</text>
</comment>
<dbReference type="NCBIfam" id="TIGR02937">
    <property type="entry name" value="sigma70-ECF"/>
    <property type="match status" value="1"/>
</dbReference>
<accession>A0A2K4ZCM5</accession>
<keyword evidence="2" id="KW-0805">Transcription regulation</keyword>
<sequence>MEDMHILELYFQRDEAAISETALKYGAFCHKIARNILSADADAEECVNDTYLQAWNAIPPQRPDRFGAWLGRVVRNIAINLWNKNHRQKRYHGMTQLLGELEDCIPSPRTVEHEIEEKELTEIINGWLDDLAQTDRVLFMRRYWNGETIKELAKEWGVTRGKLAKQMYQLRLKLKFRLEQEGYTL</sequence>
<dbReference type="PANTHER" id="PTHR43133:SF8">
    <property type="entry name" value="RNA POLYMERASE SIGMA FACTOR HI_1459-RELATED"/>
    <property type="match status" value="1"/>
</dbReference>
<dbReference type="RefSeq" id="WP_103238477.1">
    <property type="nucleotide sequence ID" value="NZ_JANJZD010000004.1"/>
</dbReference>
<dbReference type="InterPro" id="IPR014284">
    <property type="entry name" value="RNA_pol_sigma-70_dom"/>
</dbReference>
<dbReference type="Pfam" id="PF04542">
    <property type="entry name" value="Sigma70_r2"/>
    <property type="match status" value="1"/>
</dbReference>
<reference evidence="7 8" key="1">
    <citation type="submission" date="2018-01" db="EMBL/GenBank/DDBJ databases">
        <authorList>
            <person name="Gaut B.S."/>
            <person name="Morton B.R."/>
            <person name="Clegg M.T."/>
            <person name="Duvall M.R."/>
        </authorList>
    </citation>
    <scope>NUCLEOTIDE SEQUENCE [LARGE SCALE GENOMIC DNA]</scope>
    <source>
        <strain evidence="7">GP69</strain>
    </source>
</reference>
<dbReference type="GO" id="GO:0016987">
    <property type="term" value="F:sigma factor activity"/>
    <property type="evidence" value="ECO:0007669"/>
    <property type="project" value="UniProtKB-KW"/>
</dbReference>
<dbReference type="InterPro" id="IPR013325">
    <property type="entry name" value="RNA_pol_sigma_r2"/>
</dbReference>
<feature type="domain" description="RNA polymerase sigma-70 region 2" evidence="6">
    <location>
        <begin position="25"/>
        <end position="87"/>
    </location>
</feature>
<evidence type="ECO:0000259" key="6">
    <source>
        <dbReference type="Pfam" id="PF04542"/>
    </source>
</evidence>
<dbReference type="Gene3D" id="1.10.1740.10">
    <property type="match status" value="1"/>
</dbReference>
<keyword evidence="8" id="KW-1185">Reference proteome</keyword>
<evidence type="ECO:0000256" key="2">
    <source>
        <dbReference type="ARBA" id="ARBA00023015"/>
    </source>
</evidence>
<dbReference type="Gene3D" id="1.10.10.10">
    <property type="entry name" value="Winged helix-like DNA-binding domain superfamily/Winged helix DNA-binding domain"/>
    <property type="match status" value="1"/>
</dbReference>
<organism evidence="7 8">
    <name type="scientific">Acetatifactor muris</name>
    <dbReference type="NCBI Taxonomy" id="879566"/>
    <lineage>
        <taxon>Bacteria</taxon>
        <taxon>Bacillati</taxon>
        <taxon>Bacillota</taxon>
        <taxon>Clostridia</taxon>
        <taxon>Lachnospirales</taxon>
        <taxon>Lachnospiraceae</taxon>
        <taxon>Acetatifactor</taxon>
    </lineage>
</organism>
<dbReference type="InterPro" id="IPR039425">
    <property type="entry name" value="RNA_pol_sigma-70-like"/>
</dbReference>
<evidence type="ECO:0000256" key="1">
    <source>
        <dbReference type="ARBA" id="ARBA00010641"/>
    </source>
</evidence>
<evidence type="ECO:0000256" key="3">
    <source>
        <dbReference type="ARBA" id="ARBA00023082"/>
    </source>
</evidence>
<name>A0A2K4ZCM5_9FIRM</name>
<keyword evidence="5" id="KW-0804">Transcription</keyword>
<dbReference type="Proteomes" id="UP000236311">
    <property type="component" value="Unassembled WGS sequence"/>
</dbReference>
<dbReference type="EMBL" id="OFSM01000004">
    <property type="protein sequence ID" value="SOY28198.1"/>
    <property type="molecule type" value="Genomic_DNA"/>
</dbReference>
<gene>
    <name evidence="7" type="primary">sigL</name>
    <name evidence="7" type="ORF">AMURIS_00905</name>
</gene>
<dbReference type="GO" id="GO:0006352">
    <property type="term" value="P:DNA-templated transcription initiation"/>
    <property type="evidence" value="ECO:0007669"/>
    <property type="project" value="InterPro"/>
</dbReference>
<dbReference type="InterPro" id="IPR007627">
    <property type="entry name" value="RNA_pol_sigma70_r2"/>
</dbReference>
<evidence type="ECO:0000313" key="7">
    <source>
        <dbReference type="EMBL" id="SOY28198.1"/>
    </source>
</evidence>
<dbReference type="SUPFAM" id="SSF88946">
    <property type="entry name" value="Sigma2 domain of RNA polymerase sigma factors"/>
    <property type="match status" value="1"/>
</dbReference>
<evidence type="ECO:0000256" key="4">
    <source>
        <dbReference type="ARBA" id="ARBA00023125"/>
    </source>
</evidence>
<keyword evidence="3" id="KW-0731">Sigma factor</keyword>
<protein>
    <submittedName>
        <fullName evidence="7">ECF RNA polymerase sigma factor SigL</fullName>
    </submittedName>
</protein>